<dbReference type="FunFam" id="2.40.10.10:FF:000084">
    <property type="entry name" value="Serine protease easter"/>
    <property type="match status" value="1"/>
</dbReference>
<accession>A0A6I8VNN7</accession>
<dbReference type="PROSITE" id="PS50240">
    <property type="entry name" value="TRYPSIN_DOM"/>
    <property type="match status" value="1"/>
</dbReference>
<evidence type="ECO:0000256" key="3">
    <source>
        <dbReference type="ARBA" id="ARBA00022588"/>
    </source>
</evidence>
<evidence type="ECO:0000256" key="5">
    <source>
        <dbReference type="ARBA" id="ARBA00022723"/>
    </source>
</evidence>
<dbReference type="InterPro" id="IPR009003">
    <property type="entry name" value="Peptidase_S1_PA"/>
</dbReference>
<dbReference type="InterPro" id="IPR043504">
    <property type="entry name" value="Peptidase_S1_PA_chymotrypsin"/>
</dbReference>
<dbReference type="InterPro" id="IPR022700">
    <property type="entry name" value="CLIP"/>
</dbReference>
<dbReference type="PROSITE" id="PS00134">
    <property type="entry name" value="TRYPSIN_HIS"/>
    <property type="match status" value="1"/>
</dbReference>
<gene>
    <name evidence="21" type="primary">LOC4800563</name>
</gene>
<evidence type="ECO:0000256" key="17">
    <source>
        <dbReference type="RuleBase" id="RU366078"/>
    </source>
</evidence>
<dbReference type="InterPro" id="IPR038565">
    <property type="entry name" value="CLIP_sf"/>
</dbReference>
<dbReference type="ExpressionAtlas" id="A0A6I8VNN7">
    <property type="expression patterns" value="baseline"/>
</dbReference>
<comment type="subunit">
    <text evidence="15">In the active form, heterodimer of a light chain and a heavy chain; disulfide-linked.</text>
</comment>
<keyword evidence="4 16" id="KW-0645">Protease</keyword>
<feature type="domain" description="Peptidase S1" evidence="18">
    <location>
        <begin position="137"/>
        <end position="402"/>
    </location>
</feature>
<feature type="chain" id="PRO_5026378169" description="CLIP domain-containing serine protease" evidence="17">
    <location>
        <begin position="32"/>
        <end position="403"/>
    </location>
</feature>
<dbReference type="GO" id="GO:0006508">
    <property type="term" value="P:proteolysis"/>
    <property type="evidence" value="ECO:0007669"/>
    <property type="project" value="UniProtKB-KW"/>
</dbReference>
<protein>
    <recommendedName>
        <fullName evidence="17">CLIP domain-containing serine protease</fullName>
        <ecNumber evidence="16">3.4.21.-</ecNumber>
    </recommendedName>
</protein>
<evidence type="ECO:0000313" key="20">
    <source>
        <dbReference type="Proteomes" id="UP000001819"/>
    </source>
</evidence>
<evidence type="ECO:0000256" key="6">
    <source>
        <dbReference type="ARBA" id="ARBA00022729"/>
    </source>
</evidence>
<evidence type="ECO:0000256" key="4">
    <source>
        <dbReference type="ARBA" id="ARBA00022670"/>
    </source>
</evidence>
<keyword evidence="13" id="KW-0325">Glycoprotein</keyword>
<dbReference type="PANTHER" id="PTHR24258">
    <property type="entry name" value="SERINE PROTEASE-RELATED"/>
    <property type="match status" value="1"/>
</dbReference>
<keyword evidence="11" id="KW-0865">Zymogen</keyword>
<dbReference type="FunFam" id="2.40.10.10:FF:000028">
    <property type="entry name" value="Serine protease easter"/>
    <property type="match status" value="1"/>
</dbReference>
<evidence type="ECO:0000259" key="18">
    <source>
        <dbReference type="PROSITE" id="PS50240"/>
    </source>
</evidence>
<dbReference type="FunCoup" id="A0A6I8VNN7">
    <property type="interactions" value="87"/>
</dbReference>
<evidence type="ECO:0000313" key="21">
    <source>
        <dbReference type="RefSeq" id="XP_033232364.1"/>
    </source>
</evidence>
<dbReference type="CDD" id="cd00190">
    <property type="entry name" value="Tryp_SPc"/>
    <property type="match status" value="1"/>
</dbReference>
<name>A0A6I8VNN7_DROPS</name>
<evidence type="ECO:0000256" key="1">
    <source>
        <dbReference type="ARBA" id="ARBA00004613"/>
    </source>
</evidence>
<proteinExistence type="inferred from homology"/>
<dbReference type="PRINTS" id="PR00722">
    <property type="entry name" value="CHYMOTRYPSIN"/>
</dbReference>
<dbReference type="KEGG" id="dpo:4800563"/>
<evidence type="ECO:0000256" key="16">
    <source>
        <dbReference type="RuleBase" id="RU363034"/>
    </source>
</evidence>
<keyword evidence="5" id="KW-0479">Metal-binding</keyword>
<dbReference type="AlphaFoldDB" id="A0A6I8VNN7"/>
<evidence type="ECO:0000256" key="7">
    <source>
        <dbReference type="ARBA" id="ARBA00022801"/>
    </source>
</evidence>
<dbReference type="Pfam" id="PF12032">
    <property type="entry name" value="CLIP"/>
    <property type="match status" value="1"/>
</dbReference>
<dbReference type="PROSITE" id="PS51888">
    <property type="entry name" value="CLIP"/>
    <property type="match status" value="1"/>
</dbReference>
<dbReference type="GO" id="GO:0005576">
    <property type="term" value="C:extracellular region"/>
    <property type="evidence" value="ECO:0007669"/>
    <property type="project" value="UniProtKB-SubCell"/>
</dbReference>
<dbReference type="Bgee" id="FBgn0074123">
    <property type="expression patterns" value="Expressed in insect adult head and 2 other cell types or tissues"/>
</dbReference>
<keyword evidence="12" id="KW-1015">Disulfide bond</keyword>
<evidence type="ECO:0000256" key="13">
    <source>
        <dbReference type="ARBA" id="ARBA00023180"/>
    </source>
</evidence>
<keyword evidence="20" id="KW-1185">Reference proteome</keyword>
<dbReference type="PANTHER" id="PTHR24258:SF144">
    <property type="entry name" value="GH14088P"/>
    <property type="match status" value="1"/>
</dbReference>
<reference evidence="20" key="1">
    <citation type="submission" date="2024-06" db="UniProtKB">
        <authorList>
            <consortium name="RefSeq"/>
        </authorList>
    </citation>
    <scope>NUCLEOTIDE SEQUENCE [LARGE SCALE GENOMIC DNA]</scope>
    <source>
        <strain evidence="20">MV2-25</strain>
    </source>
</reference>
<feature type="signal peptide" evidence="17">
    <location>
        <begin position="1"/>
        <end position="31"/>
    </location>
</feature>
<evidence type="ECO:0000256" key="11">
    <source>
        <dbReference type="ARBA" id="ARBA00023145"/>
    </source>
</evidence>
<dbReference type="SUPFAM" id="SSF50494">
    <property type="entry name" value="Trypsin-like serine proteases"/>
    <property type="match status" value="1"/>
</dbReference>
<feature type="domain" description="Clip" evidence="19">
    <location>
        <begin position="38"/>
        <end position="98"/>
    </location>
</feature>
<keyword evidence="8 16" id="KW-0720">Serine protease</keyword>
<comment type="similarity">
    <text evidence="14 17">Belongs to the peptidase S1 family. CLIP subfamily.</text>
</comment>
<dbReference type="SMART" id="SM00020">
    <property type="entry name" value="Tryp_SPc"/>
    <property type="match status" value="1"/>
</dbReference>
<dbReference type="InterPro" id="IPR001254">
    <property type="entry name" value="Trypsin_dom"/>
</dbReference>
<keyword evidence="3" id="KW-0399">Innate immunity</keyword>
<dbReference type="Gene3D" id="3.30.1640.30">
    <property type="match status" value="1"/>
</dbReference>
<dbReference type="OMA" id="CIHIRDC"/>
<keyword evidence="10" id="KW-0391">Immunity</keyword>
<organism evidence="20 21">
    <name type="scientific">Drosophila pseudoobscura pseudoobscura</name>
    <name type="common">Fruit fly</name>
    <dbReference type="NCBI Taxonomy" id="46245"/>
    <lineage>
        <taxon>Eukaryota</taxon>
        <taxon>Metazoa</taxon>
        <taxon>Ecdysozoa</taxon>
        <taxon>Arthropoda</taxon>
        <taxon>Hexapoda</taxon>
        <taxon>Insecta</taxon>
        <taxon>Pterygota</taxon>
        <taxon>Neoptera</taxon>
        <taxon>Endopterygota</taxon>
        <taxon>Diptera</taxon>
        <taxon>Brachycera</taxon>
        <taxon>Muscomorpha</taxon>
        <taxon>Ephydroidea</taxon>
        <taxon>Drosophilidae</taxon>
        <taxon>Drosophila</taxon>
        <taxon>Sophophora</taxon>
    </lineage>
</organism>
<dbReference type="InterPro" id="IPR001314">
    <property type="entry name" value="Peptidase_S1A"/>
</dbReference>
<dbReference type="SMART" id="SM00680">
    <property type="entry name" value="CLIP"/>
    <property type="match status" value="1"/>
</dbReference>
<dbReference type="InParanoid" id="A0A6I8VNN7"/>
<dbReference type="PROSITE" id="PS00135">
    <property type="entry name" value="TRYPSIN_SER"/>
    <property type="match status" value="1"/>
</dbReference>
<evidence type="ECO:0000256" key="12">
    <source>
        <dbReference type="ARBA" id="ARBA00023157"/>
    </source>
</evidence>
<evidence type="ECO:0000259" key="19">
    <source>
        <dbReference type="PROSITE" id="PS51888"/>
    </source>
</evidence>
<sequence length="403" mass="44297">MMTDPKQMLMPMLLPLLVLLLLVAGAQRADAAQITFGSCIPQESAERGFCVHIDSCPFLFTILNTDKTTPAQRTLLSKSQCGLDNRREGLVNRILVCCPVSKRAGQLTNVHTAAEEHLPGNVLPGNETCGIHFADRIVGGHNTTLSEFPWMVLLQYKKLFSEDYSFNCGGTLINSRYVLTAGHCLASRRLDMSGTALHAVRLGEWDTNTDPDCVTEKNGQKTCAPGHIDIEVEKLIIHEEYVPNSIDQMNDIALLRLKQSVSYSDYVRPICLGVNGDVRTNLFEGYAMDVAGWGLTEKKVPSPWKLKITVDVWNLKTCQDKYSPYKYKLNDNQLCAGGKANVDTCGGDSGGPLMVAINTGGREVFYVAGITSYGPDPCGLPGWPGVYTRTGAFIDWIQRKLEA</sequence>
<dbReference type="InterPro" id="IPR018114">
    <property type="entry name" value="TRYPSIN_HIS"/>
</dbReference>
<dbReference type="GO" id="GO:0004252">
    <property type="term" value="F:serine-type endopeptidase activity"/>
    <property type="evidence" value="ECO:0007669"/>
    <property type="project" value="UniProtKB-UniRule"/>
</dbReference>
<dbReference type="Pfam" id="PF00089">
    <property type="entry name" value="Trypsin"/>
    <property type="match status" value="1"/>
</dbReference>
<dbReference type="GO" id="GO:0046872">
    <property type="term" value="F:metal ion binding"/>
    <property type="evidence" value="ECO:0007669"/>
    <property type="project" value="UniProtKB-KW"/>
</dbReference>
<dbReference type="Proteomes" id="UP000001819">
    <property type="component" value="Chromosome 2"/>
</dbReference>
<evidence type="ECO:0000256" key="9">
    <source>
        <dbReference type="ARBA" id="ARBA00022837"/>
    </source>
</evidence>
<reference evidence="21" key="2">
    <citation type="submission" date="2025-08" db="UniProtKB">
        <authorList>
            <consortium name="RefSeq"/>
        </authorList>
    </citation>
    <scope>IDENTIFICATION</scope>
    <source>
        <strain evidence="21">MV-25-SWS-2005</strain>
        <tissue evidence="21">Whole body</tissue>
    </source>
</reference>
<evidence type="ECO:0000256" key="8">
    <source>
        <dbReference type="ARBA" id="ARBA00022825"/>
    </source>
</evidence>
<keyword evidence="9" id="KW-0106">Calcium</keyword>
<comment type="domain">
    <text evidence="17">The clip domain consists of 35-55 residues which are 'knitted' together usually by 3 conserved disulfide bonds forming a clip-like compact structure.</text>
</comment>
<comment type="subcellular location">
    <subcellularLocation>
        <location evidence="1 17">Secreted</location>
    </subcellularLocation>
</comment>
<evidence type="ECO:0000256" key="2">
    <source>
        <dbReference type="ARBA" id="ARBA00022525"/>
    </source>
</evidence>
<keyword evidence="7 16" id="KW-0378">Hydrolase</keyword>
<dbReference type="RefSeq" id="XP_033232364.1">
    <property type="nucleotide sequence ID" value="XM_033376473.1"/>
</dbReference>
<dbReference type="Gene3D" id="2.40.10.10">
    <property type="entry name" value="Trypsin-like serine proteases"/>
    <property type="match status" value="2"/>
</dbReference>
<dbReference type="FunFam" id="3.30.1640.30:FF:000002">
    <property type="entry name" value="Spaetzle-processing enzyme"/>
    <property type="match status" value="1"/>
</dbReference>
<evidence type="ECO:0000256" key="14">
    <source>
        <dbReference type="ARBA" id="ARBA00024195"/>
    </source>
</evidence>
<dbReference type="EC" id="3.4.21.-" evidence="16"/>
<keyword evidence="2 17" id="KW-0964">Secreted</keyword>
<dbReference type="InterPro" id="IPR033116">
    <property type="entry name" value="TRYPSIN_SER"/>
</dbReference>
<keyword evidence="6 17" id="KW-0732">Signal</keyword>
<evidence type="ECO:0000256" key="15">
    <source>
        <dbReference type="ARBA" id="ARBA00064687"/>
    </source>
</evidence>
<dbReference type="GO" id="GO:0045087">
    <property type="term" value="P:innate immune response"/>
    <property type="evidence" value="ECO:0007669"/>
    <property type="project" value="UniProtKB-KW"/>
</dbReference>
<evidence type="ECO:0000256" key="10">
    <source>
        <dbReference type="ARBA" id="ARBA00022859"/>
    </source>
</evidence>